<dbReference type="Gene3D" id="2.60.40.1080">
    <property type="match status" value="1"/>
</dbReference>
<evidence type="ECO:0000256" key="1">
    <source>
        <dbReference type="ARBA" id="ARBA00001913"/>
    </source>
</evidence>
<dbReference type="PANTHER" id="PTHR40088:SF1">
    <property type="entry name" value="PECTATE LYASE PEL9"/>
    <property type="match status" value="1"/>
</dbReference>
<evidence type="ECO:0000256" key="7">
    <source>
        <dbReference type="ARBA" id="ARBA00023239"/>
    </source>
</evidence>
<comment type="subcellular location">
    <subcellularLocation>
        <location evidence="2">Secreted</location>
    </subcellularLocation>
</comment>
<dbReference type="InterPro" id="IPR052052">
    <property type="entry name" value="Polysaccharide_Lyase_9"/>
</dbReference>
<evidence type="ECO:0000259" key="9">
    <source>
        <dbReference type="SMART" id="SM00635"/>
    </source>
</evidence>
<dbReference type="Proteomes" id="UP000636010">
    <property type="component" value="Unassembled WGS sequence"/>
</dbReference>
<sequence length="503" mass="53723">MSNSLKIFKSTVKDFLISLCVVFLAMFVISCEEEEADAPTVFVESIEVTGEEITEGTTRQMTVTIMPENANDKSVTWNSSDPSVAAVSSGGLVTALKNGIVTISATANDRATITGSTTLKISSFDGGGSGESSADYIVNTSAELLAAISAAQAGEVIEMQGGTYELFSKIRIVNSGTAEQMITLRGALEGGRPKLDFSAMSESSSNQGMVVEADFWHIKGIDFFRAGDNGMQVKGNNNLIEFCTFSECSDTGLQIDNGASNNTILNCDSYFNADSSIENADGFACKLTAGTGNKFIGCRAWNNLDDGWDGYLRGTDNITTTYENCWAIRNGLMKDGTVGAGDGNGFKTGGSDDKLLKHNAIYTNCLAIENVVDGFDHNSNRGVVTIYNCSAYGNGRNYNFSNTNPLEKLILKNSLALGDFGSTNTTTQDITNNNWTLSLTVTEEDFENIDVNELLLPRKADGSLPDIGFMHLTAGSDLIDKGVDVGLEFNGVAPDLGAFEFNN</sequence>
<dbReference type="SUPFAM" id="SSF51126">
    <property type="entry name" value="Pectin lyase-like"/>
    <property type="match status" value="1"/>
</dbReference>
<keyword evidence="3" id="KW-0964">Secreted</keyword>
<dbReference type="Pfam" id="PF22842">
    <property type="entry name" value="Pel9A-like_beta_helix"/>
    <property type="match status" value="1"/>
</dbReference>
<evidence type="ECO:0000256" key="5">
    <source>
        <dbReference type="ARBA" id="ARBA00022729"/>
    </source>
</evidence>
<keyword evidence="4" id="KW-0479">Metal-binding</keyword>
<protein>
    <recommendedName>
        <fullName evidence="9">BIG2 domain-containing protein</fullName>
    </recommendedName>
</protein>
<dbReference type="RefSeq" id="WP_188460108.1">
    <property type="nucleotide sequence ID" value="NZ_BAABHU010000001.1"/>
</dbReference>
<name>A0ABQ1L9X0_9BACT</name>
<gene>
    <name evidence="10" type="ORF">GCM10011506_03690</name>
</gene>
<dbReference type="InterPro" id="IPR012334">
    <property type="entry name" value="Pectin_lyas_fold"/>
</dbReference>
<dbReference type="InterPro" id="IPR008964">
    <property type="entry name" value="Invasin/intimin_cell_adhesion"/>
</dbReference>
<evidence type="ECO:0000256" key="6">
    <source>
        <dbReference type="ARBA" id="ARBA00022837"/>
    </source>
</evidence>
<evidence type="ECO:0000313" key="10">
    <source>
        <dbReference type="EMBL" id="GGC21714.1"/>
    </source>
</evidence>
<evidence type="ECO:0000256" key="4">
    <source>
        <dbReference type="ARBA" id="ARBA00022723"/>
    </source>
</evidence>
<proteinExistence type="inferred from homology"/>
<keyword evidence="7" id="KW-0456">Lyase</keyword>
<keyword evidence="5" id="KW-0732">Signal</keyword>
<dbReference type="InterPro" id="IPR053868">
    <property type="entry name" value="Pel9A-like_beta_helix"/>
</dbReference>
<dbReference type="SMART" id="SM00635">
    <property type="entry name" value="BID_2"/>
    <property type="match status" value="1"/>
</dbReference>
<evidence type="ECO:0000256" key="8">
    <source>
        <dbReference type="ARBA" id="ARBA00038263"/>
    </source>
</evidence>
<dbReference type="EMBL" id="BMEC01000001">
    <property type="protein sequence ID" value="GGC21714.1"/>
    <property type="molecule type" value="Genomic_DNA"/>
</dbReference>
<comment type="similarity">
    <text evidence="8">Belongs to the polysaccharide lyase 9 family.</text>
</comment>
<organism evidence="10 11">
    <name type="scientific">Marivirga lumbricoides</name>
    <dbReference type="NCBI Taxonomy" id="1046115"/>
    <lineage>
        <taxon>Bacteria</taxon>
        <taxon>Pseudomonadati</taxon>
        <taxon>Bacteroidota</taxon>
        <taxon>Cytophagia</taxon>
        <taxon>Cytophagales</taxon>
        <taxon>Marivirgaceae</taxon>
        <taxon>Marivirga</taxon>
    </lineage>
</organism>
<comment type="cofactor">
    <cofactor evidence="1">
        <name>Ca(2+)</name>
        <dbReference type="ChEBI" id="CHEBI:29108"/>
    </cofactor>
</comment>
<keyword evidence="6" id="KW-0106">Calcium</keyword>
<dbReference type="InterPro" id="IPR011050">
    <property type="entry name" value="Pectin_lyase_fold/virulence"/>
</dbReference>
<evidence type="ECO:0000313" key="11">
    <source>
        <dbReference type="Proteomes" id="UP000636010"/>
    </source>
</evidence>
<comment type="caution">
    <text evidence="10">The sequence shown here is derived from an EMBL/GenBank/DDBJ whole genome shotgun (WGS) entry which is preliminary data.</text>
</comment>
<dbReference type="SUPFAM" id="SSF49373">
    <property type="entry name" value="Invasin/intimin cell-adhesion fragments"/>
    <property type="match status" value="1"/>
</dbReference>
<dbReference type="Pfam" id="PF02368">
    <property type="entry name" value="Big_2"/>
    <property type="match status" value="1"/>
</dbReference>
<dbReference type="Gene3D" id="2.160.20.10">
    <property type="entry name" value="Single-stranded right-handed beta-helix, Pectin lyase-like"/>
    <property type="match status" value="1"/>
</dbReference>
<evidence type="ECO:0000256" key="3">
    <source>
        <dbReference type="ARBA" id="ARBA00022525"/>
    </source>
</evidence>
<dbReference type="PANTHER" id="PTHR40088">
    <property type="entry name" value="PECTATE LYASE (EUROFUNG)"/>
    <property type="match status" value="1"/>
</dbReference>
<keyword evidence="11" id="KW-1185">Reference proteome</keyword>
<dbReference type="PROSITE" id="PS51257">
    <property type="entry name" value="PROKAR_LIPOPROTEIN"/>
    <property type="match status" value="1"/>
</dbReference>
<evidence type="ECO:0000256" key="2">
    <source>
        <dbReference type="ARBA" id="ARBA00004613"/>
    </source>
</evidence>
<feature type="domain" description="BIG2" evidence="9">
    <location>
        <begin position="42"/>
        <end position="117"/>
    </location>
</feature>
<dbReference type="InterPro" id="IPR003343">
    <property type="entry name" value="Big_2"/>
</dbReference>
<reference evidence="11" key="1">
    <citation type="journal article" date="2019" name="Int. J. Syst. Evol. Microbiol.">
        <title>The Global Catalogue of Microorganisms (GCM) 10K type strain sequencing project: providing services to taxonomists for standard genome sequencing and annotation.</title>
        <authorList>
            <consortium name="The Broad Institute Genomics Platform"/>
            <consortium name="The Broad Institute Genome Sequencing Center for Infectious Disease"/>
            <person name="Wu L."/>
            <person name="Ma J."/>
        </authorList>
    </citation>
    <scope>NUCLEOTIDE SEQUENCE [LARGE SCALE GENOMIC DNA]</scope>
    <source>
        <strain evidence="11">CGMCC 1.10832</strain>
    </source>
</reference>
<accession>A0ABQ1L9X0</accession>